<dbReference type="EMBL" id="CM027680">
    <property type="protein sequence ID" value="KAG0548325.1"/>
    <property type="molecule type" value="Genomic_DNA"/>
</dbReference>
<dbReference type="PANTHER" id="PTHR22966">
    <property type="entry name" value="2-AMINOETHANETHIOL DIOXYGENASE"/>
    <property type="match status" value="1"/>
</dbReference>
<proteinExistence type="inferred from homology"/>
<dbReference type="EC" id="1.13.11.20" evidence="3"/>
<dbReference type="OMA" id="KPRELEM"/>
<dbReference type="OrthoDB" id="271433at2759"/>
<organism evidence="9 10">
    <name type="scientific">Sorghum bicolor</name>
    <name type="common">Sorghum</name>
    <name type="synonym">Sorghum vulgare</name>
    <dbReference type="NCBI Taxonomy" id="4558"/>
    <lineage>
        <taxon>Eukaryota</taxon>
        <taxon>Viridiplantae</taxon>
        <taxon>Streptophyta</taxon>
        <taxon>Embryophyta</taxon>
        <taxon>Tracheophyta</taxon>
        <taxon>Spermatophyta</taxon>
        <taxon>Magnoliopsida</taxon>
        <taxon>Liliopsida</taxon>
        <taxon>Poales</taxon>
        <taxon>Poaceae</taxon>
        <taxon>PACMAD clade</taxon>
        <taxon>Panicoideae</taxon>
        <taxon>Andropogonodae</taxon>
        <taxon>Andropogoneae</taxon>
        <taxon>Sorghinae</taxon>
        <taxon>Sorghum</taxon>
    </lineage>
</organism>
<dbReference type="GO" id="GO:0070483">
    <property type="term" value="P:detection of hypoxia"/>
    <property type="evidence" value="ECO:0007669"/>
    <property type="project" value="UniProtKB-ARBA"/>
</dbReference>
<dbReference type="Pfam" id="PF07847">
    <property type="entry name" value="PCO_ADO"/>
    <property type="match status" value="1"/>
</dbReference>
<evidence type="ECO:0000256" key="1">
    <source>
        <dbReference type="ARBA" id="ARBA00001954"/>
    </source>
</evidence>
<comment type="caution">
    <text evidence="9">The sequence shown here is derived from an EMBL/GenBank/DDBJ whole genome shotgun (WGS) entry which is preliminary data.</text>
</comment>
<comment type="similarity">
    <text evidence="2">Belongs to the cysteine dioxygenase family.</text>
</comment>
<name>A0A921RZ92_SORBI</name>
<feature type="region of interest" description="Disordered" evidence="8">
    <location>
        <begin position="1"/>
        <end position="35"/>
    </location>
</feature>
<comment type="cofactor">
    <cofactor evidence="1">
        <name>Fe(2+)</name>
        <dbReference type="ChEBI" id="CHEBI:29033"/>
    </cofactor>
</comment>
<feature type="region of interest" description="Disordered" evidence="8">
    <location>
        <begin position="249"/>
        <end position="271"/>
    </location>
</feature>
<feature type="compositionally biased region" description="Basic residues" evidence="8">
    <location>
        <begin position="18"/>
        <end position="35"/>
    </location>
</feature>
<evidence type="ECO:0000256" key="8">
    <source>
        <dbReference type="SAM" id="MobiDB-lite"/>
    </source>
</evidence>
<sequence length="300" mass="31934">MKTTVEGSGGGGGAPAAVKRRRRDAPGGRRRSVGVSVRRRVQVDATTTAPAPLQSLLAACRRAFGGPGTVPAPDDVALIRDILDKMGPEDVHLRAVTKAAAAASFPRTHPNPIITRTTIYKCKNFSIVIFLLPSGTVIPLHDHPGMTVFSKLLLGSLHVTSYDWLVDAGGGPPAVVGGGGNDRLLRLAKRVVDADLSAPCDALVLFPESGGNMHRFAAATACAVLDVLGPPYSGDRDCTYYQDLPYRHHHHDNDDADEAAGDGDVPATATDGERLGWLLETRKPKELQMYEVPYRGPPIL</sequence>
<dbReference type="InterPro" id="IPR012864">
    <property type="entry name" value="PCO/ADO"/>
</dbReference>
<evidence type="ECO:0000313" key="9">
    <source>
        <dbReference type="EMBL" id="KAG0548325.1"/>
    </source>
</evidence>
<dbReference type="GO" id="GO:0046872">
    <property type="term" value="F:metal ion binding"/>
    <property type="evidence" value="ECO:0007669"/>
    <property type="project" value="UniProtKB-KW"/>
</dbReference>
<keyword evidence="6" id="KW-0408">Iron</keyword>
<dbReference type="SUPFAM" id="SSF51182">
    <property type="entry name" value="RmlC-like cupins"/>
    <property type="match status" value="1"/>
</dbReference>
<evidence type="ECO:0000256" key="2">
    <source>
        <dbReference type="ARBA" id="ARBA00006622"/>
    </source>
</evidence>
<dbReference type="CDD" id="cd20289">
    <property type="entry name" value="cupin_ADO"/>
    <property type="match status" value="1"/>
</dbReference>
<evidence type="ECO:0000313" key="10">
    <source>
        <dbReference type="Proteomes" id="UP000807115"/>
    </source>
</evidence>
<accession>A0A921RZ92</accession>
<dbReference type="Gramene" id="EER91136">
    <property type="protein sequence ID" value="EER91136"/>
    <property type="gene ID" value="SORBI_3001G149800"/>
</dbReference>
<dbReference type="PANTHER" id="PTHR22966:SF63">
    <property type="entry name" value="CYSTEINE DIOXYGENASE"/>
    <property type="match status" value="1"/>
</dbReference>
<evidence type="ECO:0000256" key="3">
    <source>
        <dbReference type="ARBA" id="ARBA00013133"/>
    </source>
</evidence>
<reference evidence="9" key="2">
    <citation type="submission" date="2020-10" db="EMBL/GenBank/DDBJ databases">
        <authorList>
            <person name="Cooper E.A."/>
            <person name="Brenton Z.W."/>
            <person name="Flinn B.S."/>
            <person name="Jenkins J."/>
            <person name="Shu S."/>
            <person name="Flowers D."/>
            <person name="Luo F."/>
            <person name="Wang Y."/>
            <person name="Xia P."/>
            <person name="Barry K."/>
            <person name="Daum C."/>
            <person name="Lipzen A."/>
            <person name="Yoshinaga Y."/>
            <person name="Schmutz J."/>
            <person name="Saski C."/>
            <person name="Vermerris W."/>
            <person name="Kresovich S."/>
        </authorList>
    </citation>
    <scope>NUCLEOTIDE SEQUENCE</scope>
</reference>
<dbReference type="InterPro" id="IPR011051">
    <property type="entry name" value="RmlC_Cupin_sf"/>
</dbReference>
<dbReference type="KEGG" id="sbi:8056774"/>
<evidence type="ECO:0000256" key="6">
    <source>
        <dbReference type="ARBA" id="ARBA00023004"/>
    </source>
</evidence>
<dbReference type="InterPro" id="IPR014710">
    <property type="entry name" value="RmlC-like_jellyroll"/>
</dbReference>
<comment type="catalytic activity">
    <reaction evidence="7">
        <text>L-cysteine + O2 = 3-sulfino-L-alanine + H(+)</text>
        <dbReference type="Rhea" id="RHEA:20441"/>
        <dbReference type="ChEBI" id="CHEBI:15378"/>
        <dbReference type="ChEBI" id="CHEBI:15379"/>
        <dbReference type="ChEBI" id="CHEBI:35235"/>
        <dbReference type="ChEBI" id="CHEBI:61085"/>
        <dbReference type="EC" id="1.13.11.20"/>
    </reaction>
    <physiologicalReaction direction="left-to-right" evidence="7">
        <dbReference type="Rhea" id="RHEA:20442"/>
    </physiologicalReaction>
</comment>
<gene>
    <name evidence="9" type="ORF">BDA96_01G157100</name>
</gene>
<keyword evidence="4" id="KW-0479">Metal-binding</keyword>
<dbReference type="GO" id="GO:0017172">
    <property type="term" value="F:cysteine dioxygenase activity"/>
    <property type="evidence" value="ECO:0007669"/>
    <property type="project" value="UniProtKB-EC"/>
</dbReference>
<protein>
    <recommendedName>
        <fullName evidence="3">cysteine dioxygenase</fullName>
        <ecNumber evidence="3">1.13.11.20</ecNumber>
    </recommendedName>
</protein>
<evidence type="ECO:0000256" key="4">
    <source>
        <dbReference type="ARBA" id="ARBA00022723"/>
    </source>
</evidence>
<evidence type="ECO:0000256" key="5">
    <source>
        <dbReference type="ARBA" id="ARBA00023002"/>
    </source>
</evidence>
<dbReference type="Proteomes" id="UP000807115">
    <property type="component" value="Chromosome 1"/>
</dbReference>
<dbReference type="Gene3D" id="2.60.120.10">
    <property type="entry name" value="Jelly Rolls"/>
    <property type="match status" value="1"/>
</dbReference>
<dbReference type="AlphaFoldDB" id="A0A921RZ92"/>
<evidence type="ECO:0000256" key="7">
    <source>
        <dbReference type="ARBA" id="ARBA00024284"/>
    </source>
</evidence>
<keyword evidence="5" id="KW-0560">Oxidoreductase</keyword>
<reference evidence="9" key="1">
    <citation type="journal article" date="2019" name="BMC Genomics">
        <title>A new reference genome for Sorghum bicolor reveals high levels of sequence similarity between sweet and grain genotypes: implications for the genetics of sugar metabolism.</title>
        <authorList>
            <person name="Cooper E.A."/>
            <person name="Brenton Z.W."/>
            <person name="Flinn B.S."/>
            <person name="Jenkins J."/>
            <person name="Shu S."/>
            <person name="Flowers D."/>
            <person name="Luo F."/>
            <person name="Wang Y."/>
            <person name="Xia P."/>
            <person name="Barry K."/>
            <person name="Daum C."/>
            <person name="Lipzen A."/>
            <person name="Yoshinaga Y."/>
            <person name="Schmutz J."/>
            <person name="Saski C."/>
            <person name="Vermerris W."/>
            <person name="Kresovich S."/>
        </authorList>
    </citation>
    <scope>NUCLEOTIDE SEQUENCE</scope>
</reference>